<dbReference type="PANTHER" id="PTHR43095">
    <property type="entry name" value="SUGAR KINASE"/>
    <property type="match status" value="1"/>
</dbReference>
<gene>
    <name evidence="6" type="ORF">V6575_09020</name>
</gene>
<keyword evidence="7" id="KW-1185">Reference proteome</keyword>
<dbReference type="PIRSF" id="PIRSF000538">
    <property type="entry name" value="GlpK"/>
    <property type="match status" value="1"/>
</dbReference>
<keyword evidence="2 6" id="KW-0808">Transferase</keyword>
<name>A0ABU8TJ96_9HYPH</name>
<dbReference type="Pfam" id="PF00370">
    <property type="entry name" value="FGGY_N"/>
    <property type="match status" value="1"/>
</dbReference>
<dbReference type="Proteomes" id="UP001385499">
    <property type="component" value="Unassembled WGS sequence"/>
</dbReference>
<dbReference type="InterPro" id="IPR050406">
    <property type="entry name" value="FGGY_Carb_Kinase"/>
</dbReference>
<dbReference type="InterPro" id="IPR018485">
    <property type="entry name" value="FGGY_C"/>
</dbReference>
<keyword evidence="3 6" id="KW-0418">Kinase</keyword>
<accession>A0ABU8TJ96</accession>
<feature type="domain" description="Carbohydrate kinase FGGY C-terminal" evidence="5">
    <location>
        <begin position="263"/>
        <end position="457"/>
    </location>
</feature>
<dbReference type="Pfam" id="PF02782">
    <property type="entry name" value="FGGY_C"/>
    <property type="match status" value="1"/>
</dbReference>
<dbReference type="InterPro" id="IPR000577">
    <property type="entry name" value="Carb_kinase_FGGY"/>
</dbReference>
<dbReference type="RefSeq" id="WP_340273971.1">
    <property type="nucleotide sequence ID" value="NZ_JBAKIA010000005.1"/>
</dbReference>
<evidence type="ECO:0000259" key="5">
    <source>
        <dbReference type="Pfam" id="PF02782"/>
    </source>
</evidence>
<evidence type="ECO:0000313" key="6">
    <source>
        <dbReference type="EMBL" id="MEJ8474232.1"/>
    </source>
</evidence>
<proteinExistence type="inferred from homology"/>
<comment type="similarity">
    <text evidence="1">Belongs to the FGGY kinase family.</text>
</comment>
<dbReference type="SUPFAM" id="SSF53067">
    <property type="entry name" value="Actin-like ATPase domain"/>
    <property type="match status" value="2"/>
</dbReference>
<evidence type="ECO:0000256" key="3">
    <source>
        <dbReference type="ARBA" id="ARBA00022777"/>
    </source>
</evidence>
<dbReference type="GO" id="GO:0016301">
    <property type="term" value="F:kinase activity"/>
    <property type="evidence" value="ECO:0007669"/>
    <property type="project" value="UniProtKB-KW"/>
</dbReference>
<comment type="caution">
    <text evidence="6">The sequence shown here is derived from an EMBL/GenBank/DDBJ whole genome shotgun (WGS) entry which is preliminary data.</text>
</comment>
<sequence>MKPEVLIGLDAGTSVIKAVAYDLKGHQIVIAHRRNTYTTLPNGGVVQDMARTWQDTVVVLKELVERLPGGPASVCALGVTGQGDGTWLIDADGEPVDDGWLWLDARAAETARDLCASDAIDTIYRETATGLNVCQMRTHLVHMARTTPELLERSAAALHCKDWLYLKLTGIMASDVSEAGFTFGSYKNGTYSEAVVDALGLRAYRHLLPPIVDGTSQTHAMTAQAASMIGLPAGLPVCLGSVDVMCCALGAGLHDASADRGMTILGSTGMHMRFVGSASEVVLNSDRTGYTMPFSGGAFAQIQTNMAATLNIDWALGLMREVLSAVGVEATQADLLARLDDQVLAARPGAAFYLPYISSAGERGPFSEPLARASLSGLDQNTGWFDILRGVFDGLVLASRDCYTALGRVPGEIHLTGGAAKSVALKKLLAAALRAPVKTVAQPEAGAAGAVMMAAVQQGLYPDLTSVTRAWVDPLVETAEEPDPELADVYDALFPAYQSTRMAMSETWHAQDLARRTLS</sequence>
<dbReference type="Gene3D" id="3.30.420.40">
    <property type="match status" value="2"/>
</dbReference>
<evidence type="ECO:0000256" key="2">
    <source>
        <dbReference type="ARBA" id="ARBA00022679"/>
    </source>
</evidence>
<dbReference type="EC" id="2.7.1.-" evidence="6"/>
<dbReference type="PANTHER" id="PTHR43095:SF5">
    <property type="entry name" value="XYLULOSE KINASE"/>
    <property type="match status" value="1"/>
</dbReference>
<dbReference type="EMBL" id="JBAKIA010000005">
    <property type="protein sequence ID" value="MEJ8474232.1"/>
    <property type="molecule type" value="Genomic_DNA"/>
</dbReference>
<evidence type="ECO:0000256" key="1">
    <source>
        <dbReference type="ARBA" id="ARBA00009156"/>
    </source>
</evidence>
<organism evidence="6 7">
    <name type="scientific">Roseibium algae</name>
    <dbReference type="NCBI Taxonomy" id="3123038"/>
    <lineage>
        <taxon>Bacteria</taxon>
        <taxon>Pseudomonadati</taxon>
        <taxon>Pseudomonadota</taxon>
        <taxon>Alphaproteobacteria</taxon>
        <taxon>Hyphomicrobiales</taxon>
        <taxon>Stappiaceae</taxon>
        <taxon>Roseibium</taxon>
    </lineage>
</organism>
<evidence type="ECO:0000313" key="7">
    <source>
        <dbReference type="Proteomes" id="UP001385499"/>
    </source>
</evidence>
<dbReference type="InterPro" id="IPR043129">
    <property type="entry name" value="ATPase_NBD"/>
</dbReference>
<dbReference type="InterPro" id="IPR018484">
    <property type="entry name" value="FGGY_N"/>
</dbReference>
<protein>
    <submittedName>
        <fullName evidence="6">FGGY-family carbohydrate kinase</fullName>
        <ecNumber evidence="6">2.7.1.-</ecNumber>
    </submittedName>
</protein>
<evidence type="ECO:0000259" key="4">
    <source>
        <dbReference type="Pfam" id="PF00370"/>
    </source>
</evidence>
<reference evidence="6 7" key="1">
    <citation type="submission" date="2024-02" db="EMBL/GenBank/DDBJ databases">
        <title>Roseibium algae sp. nov., isolated from marine alga (Grateloupia sp.), showing potential in myo-inositol conversion.</title>
        <authorList>
            <person name="Wang Y."/>
        </authorList>
    </citation>
    <scope>NUCLEOTIDE SEQUENCE [LARGE SCALE GENOMIC DNA]</scope>
    <source>
        <strain evidence="6 7">H3510</strain>
    </source>
</reference>
<feature type="domain" description="Carbohydrate kinase FGGY N-terminal" evidence="4">
    <location>
        <begin position="6"/>
        <end position="250"/>
    </location>
</feature>